<accession>A0A395MBE3</accession>
<dbReference type="EMBL" id="PXXK01000362">
    <property type="protein sequence ID" value="RFN45232.1"/>
    <property type="molecule type" value="Genomic_DNA"/>
</dbReference>
<evidence type="ECO:0000259" key="1">
    <source>
        <dbReference type="PROSITE" id="PS50097"/>
    </source>
</evidence>
<dbReference type="SUPFAM" id="SSF54695">
    <property type="entry name" value="POZ domain"/>
    <property type="match status" value="1"/>
</dbReference>
<feature type="domain" description="BTB" evidence="1">
    <location>
        <begin position="35"/>
        <end position="108"/>
    </location>
</feature>
<sequence length="166" mass="18846">MVTMYEVAAGLQNTTPDAVERKVAHLCAQRANHLTDFALIGRPNEAGVATTYPVHRWVISARSSFLRDVCQRTPQSPHSVPAYSMDFENREIECFIDFMYYGVYGLRPIASDSGEPGNPDLRTHVCMYMMGVRFDVESLRRFALRAIQLNYPIADRQDVVRSINDV</sequence>
<comment type="caution">
    <text evidence="2">The sequence shown here is derived from an EMBL/GenBank/DDBJ whole genome shotgun (WGS) entry which is preliminary data.</text>
</comment>
<dbReference type="AlphaFoldDB" id="A0A395MBE3"/>
<dbReference type="Pfam" id="PF00651">
    <property type="entry name" value="BTB"/>
    <property type="match status" value="1"/>
</dbReference>
<evidence type="ECO:0000313" key="2">
    <source>
        <dbReference type="EMBL" id="RFN45232.1"/>
    </source>
</evidence>
<keyword evidence="3" id="KW-1185">Reference proteome</keyword>
<reference evidence="2 3" key="1">
    <citation type="journal article" date="2018" name="PLoS Pathog.">
        <title>Evolution of structural diversity of trichothecenes, a family of toxins produced by plant pathogenic and entomopathogenic fungi.</title>
        <authorList>
            <person name="Proctor R.H."/>
            <person name="McCormick S.P."/>
            <person name="Kim H.S."/>
            <person name="Cardoza R.E."/>
            <person name="Stanley A.M."/>
            <person name="Lindo L."/>
            <person name="Kelly A."/>
            <person name="Brown D.W."/>
            <person name="Lee T."/>
            <person name="Vaughan M.M."/>
            <person name="Alexander N.J."/>
            <person name="Busman M."/>
            <person name="Gutierrez S."/>
        </authorList>
    </citation>
    <scope>NUCLEOTIDE SEQUENCE [LARGE SCALE GENOMIC DNA]</scope>
    <source>
        <strain evidence="2 3">NRRL 13405</strain>
    </source>
</reference>
<dbReference type="InterPro" id="IPR011333">
    <property type="entry name" value="SKP1/BTB/POZ_sf"/>
</dbReference>
<protein>
    <recommendedName>
        <fullName evidence="1">BTB domain-containing protein</fullName>
    </recommendedName>
</protein>
<proteinExistence type="predicted"/>
<organism evidence="2 3">
    <name type="scientific">Fusarium flagelliforme</name>
    <dbReference type="NCBI Taxonomy" id="2675880"/>
    <lineage>
        <taxon>Eukaryota</taxon>
        <taxon>Fungi</taxon>
        <taxon>Dikarya</taxon>
        <taxon>Ascomycota</taxon>
        <taxon>Pezizomycotina</taxon>
        <taxon>Sordariomycetes</taxon>
        <taxon>Hypocreomycetidae</taxon>
        <taxon>Hypocreales</taxon>
        <taxon>Nectriaceae</taxon>
        <taxon>Fusarium</taxon>
        <taxon>Fusarium incarnatum-equiseti species complex</taxon>
    </lineage>
</organism>
<dbReference type="InterPro" id="IPR000210">
    <property type="entry name" value="BTB/POZ_dom"/>
</dbReference>
<dbReference type="Gene3D" id="3.30.710.10">
    <property type="entry name" value="Potassium Channel Kv1.1, Chain A"/>
    <property type="match status" value="1"/>
</dbReference>
<name>A0A395MBE3_9HYPO</name>
<dbReference type="Proteomes" id="UP000265631">
    <property type="component" value="Unassembled WGS sequence"/>
</dbReference>
<dbReference type="CDD" id="cd18186">
    <property type="entry name" value="BTB_POZ_ZBTB_KLHL-like"/>
    <property type="match status" value="1"/>
</dbReference>
<evidence type="ECO:0000313" key="3">
    <source>
        <dbReference type="Proteomes" id="UP000265631"/>
    </source>
</evidence>
<gene>
    <name evidence="2" type="ORF">FIE12Z_10513</name>
</gene>
<dbReference type="PROSITE" id="PS50097">
    <property type="entry name" value="BTB"/>
    <property type="match status" value="1"/>
</dbReference>